<evidence type="ECO:0000256" key="5">
    <source>
        <dbReference type="ARBA" id="ARBA00022792"/>
    </source>
</evidence>
<dbReference type="InterPro" id="IPR036811">
    <property type="entry name" value="Ubol_cytC_Rdtase_hinge_dom_sf"/>
</dbReference>
<gene>
    <name evidence="10" type="ORF">WA026_012657</name>
</gene>
<evidence type="ECO:0000256" key="8">
    <source>
        <dbReference type="ARBA" id="ARBA00023136"/>
    </source>
</evidence>
<proteinExistence type="inferred from homology"/>
<dbReference type="GO" id="GO:0006122">
    <property type="term" value="P:mitochondrial electron transport, ubiquinol to cytochrome c"/>
    <property type="evidence" value="ECO:0007669"/>
    <property type="project" value="InterPro"/>
</dbReference>
<keyword evidence="11" id="KW-1185">Reference proteome</keyword>
<dbReference type="EMBL" id="JARQZJ010000036">
    <property type="protein sequence ID" value="KAK9876348.1"/>
    <property type="molecule type" value="Genomic_DNA"/>
</dbReference>
<dbReference type="PANTHER" id="PTHR15336:SF0">
    <property type="entry name" value="CYTOCHROME B-C1 COMPLEX SUBUNIT 6, MITOCHONDRIAL"/>
    <property type="match status" value="1"/>
</dbReference>
<evidence type="ECO:0000256" key="2">
    <source>
        <dbReference type="ARBA" id="ARBA00006498"/>
    </source>
</evidence>
<comment type="subcellular location">
    <subcellularLocation>
        <location evidence="1">Mitochondrion inner membrane</location>
        <topology evidence="1">Peripheral membrane protein</topology>
        <orientation evidence="1">Intermembrane side</orientation>
    </subcellularLocation>
</comment>
<sequence length="104" mass="12049">MVFDAIFSKISFSVKAQEKSESEPEAEEDIIDPQEVLREECRQTEHCKHLAEIYQQCNDRVNSKSQTTETCTEELIDMLHAIDHCVTPKLFSHLKLLINNLELN</sequence>
<evidence type="ECO:0000256" key="7">
    <source>
        <dbReference type="ARBA" id="ARBA00023128"/>
    </source>
</evidence>
<keyword evidence="4" id="KW-0679">Respiratory chain</keyword>
<keyword evidence="5" id="KW-0999">Mitochondrion inner membrane</keyword>
<keyword evidence="3" id="KW-0813">Transport</keyword>
<accession>A0AAW1U6U5</accession>
<reference evidence="10 11" key="1">
    <citation type="submission" date="2023-03" db="EMBL/GenBank/DDBJ databases">
        <title>Genome insight into feeding habits of ladybird beetles.</title>
        <authorList>
            <person name="Li H.-S."/>
            <person name="Huang Y.-H."/>
            <person name="Pang H."/>
        </authorList>
    </citation>
    <scope>NUCLEOTIDE SEQUENCE [LARGE SCALE GENOMIC DNA]</scope>
    <source>
        <strain evidence="10">SYSU_2023b</strain>
        <tissue evidence="10">Whole body</tissue>
    </source>
</reference>
<keyword evidence="7" id="KW-0496">Mitochondrion</keyword>
<organism evidence="10 11">
    <name type="scientific">Henosepilachna vigintioctopunctata</name>
    <dbReference type="NCBI Taxonomy" id="420089"/>
    <lineage>
        <taxon>Eukaryota</taxon>
        <taxon>Metazoa</taxon>
        <taxon>Ecdysozoa</taxon>
        <taxon>Arthropoda</taxon>
        <taxon>Hexapoda</taxon>
        <taxon>Insecta</taxon>
        <taxon>Pterygota</taxon>
        <taxon>Neoptera</taxon>
        <taxon>Endopterygota</taxon>
        <taxon>Coleoptera</taxon>
        <taxon>Polyphaga</taxon>
        <taxon>Cucujiformia</taxon>
        <taxon>Coccinelloidea</taxon>
        <taxon>Coccinellidae</taxon>
        <taxon>Epilachninae</taxon>
        <taxon>Epilachnini</taxon>
        <taxon>Henosepilachna</taxon>
    </lineage>
</organism>
<dbReference type="FunFam" id="1.10.287.20:FF:000004">
    <property type="entry name" value="Cytochrome b-c1 complex subunit 6"/>
    <property type="match status" value="1"/>
</dbReference>
<keyword evidence="6" id="KW-0249">Electron transport</keyword>
<evidence type="ECO:0000256" key="4">
    <source>
        <dbReference type="ARBA" id="ARBA00022660"/>
    </source>
</evidence>
<feature type="domain" description="Ubiquinol-cytochrome C reductase hinge" evidence="9">
    <location>
        <begin position="32"/>
        <end position="95"/>
    </location>
</feature>
<evidence type="ECO:0000256" key="1">
    <source>
        <dbReference type="ARBA" id="ARBA00004137"/>
    </source>
</evidence>
<evidence type="ECO:0000256" key="3">
    <source>
        <dbReference type="ARBA" id="ARBA00022448"/>
    </source>
</evidence>
<dbReference type="Pfam" id="PF02320">
    <property type="entry name" value="UCR_hinge"/>
    <property type="match status" value="1"/>
</dbReference>
<protein>
    <recommendedName>
        <fullName evidence="9">Ubiquinol-cytochrome C reductase hinge domain-containing protein</fullName>
    </recommendedName>
</protein>
<evidence type="ECO:0000313" key="10">
    <source>
        <dbReference type="EMBL" id="KAK9876348.1"/>
    </source>
</evidence>
<dbReference type="AlphaFoldDB" id="A0AAW1U6U5"/>
<dbReference type="Proteomes" id="UP001431783">
    <property type="component" value="Unassembled WGS sequence"/>
</dbReference>
<comment type="similarity">
    <text evidence="2">Belongs to the UQCRH/QCR6 family.</text>
</comment>
<comment type="caution">
    <text evidence="10">The sequence shown here is derived from an EMBL/GenBank/DDBJ whole genome shotgun (WGS) entry which is preliminary data.</text>
</comment>
<evidence type="ECO:0000256" key="6">
    <source>
        <dbReference type="ARBA" id="ARBA00022982"/>
    </source>
</evidence>
<keyword evidence="8" id="KW-0472">Membrane</keyword>
<name>A0AAW1U6U5_9CUCU</name>
<dbReference type="PANTHER" id="PTHR15336">
    <property type="entry name" value="UBIQUINOL-CYTOCHROME C REDUCTASE COMPLEX 7.8 KDA PROTEIN"/>
    <property type="match status" value="1"/>
</dbReference>
<dbReference type="InterPro" id="IPR003422">
    <property type="entry name" value="Cyt_b-c1_6"/>
</dbReference>
<dbReference type="SUPFAM" id="SSF81531">
    <property type="entry name" value="Non-heme 11 kDa protein of cytochrome bc1 complex (Ubiquinol-cytochrome c reductase)"/>
    <property type="match status" value="1"/>
</dbReference>
<evidence type="ECO:0000313" key="11">
    <source>
        <dbReference type="Proteomes" id="UP001431783"/>
    </source>
</evidence>
<dbReference type="GO" id="GO:0005743">
    <property type="term" value="C:mitochondrial inner membrane"/>
    <property type="evidence" value="ECO:0007669"/>
    <property type="project" value="UniProtKB-SubCell"/>
</dbReference>
<dbReference type="InterPro" id="IPR023184">
    <property type="entry name" value="Ubol_cytC_Rdtase_hinge_dom"/>
</dbReference>
<evidence type="ECO:0000259" key="9">
    <source>
        <dbReference type="Pfam" id="PF02320"/>
    </source>
</evidence>
<dbReference type="Gene3D" id="1.10.287.20">
    <property type="entry name" value="Ubiquinol-cytochrome C reductase hinge domain"/>
    <property type="match status" value="1"/>
</dbReference>